<dbReference type="Proteomes" id="UP000768646">
    <property type="component" value="Unassembled WGS sequence"/>
</dbReference>
<gene>
    <name evidence="1" type="ORF">PORY_001162</name>
</gene>
<organism evidence="1 2">
    <name type="scientific">Pneumocystis oryctolagi</name>
    <dbReference type="NCBI Taxonomy" id="42067"/>
    <lineage>
        <taxon>Eukaryota</taxon>
        <taxon>Fungi</taxon>
        <taxon>Dikarya</taxon>
        <taxon>Ascomycota</taxon>
        <taxon>Taphrinomycotina</taxon>
        <taxon>Pneumocystomycetes</taxon>
        <taxon>Pneumocystaceae</taxon>
        <taxon>Pneumocystis</taxon>
    </lineage>
</organism>
<proteinExistence type="predicted"/>
<name>A0ACB7CDH1_9ASCO</name>
<evidence type="ECO:0000313" key="2">
    <source>
        <dbReference type="Proteomes" id="UP000768646"/>
    </source>
</evidence>
<dbReference type="EMBL" id="JABTEG010000003">
    <property type="protein sequence ID" value="KAG4305606.1"/>
    <property type="molecule type" value="Genomic_DNA"/>
</dbReference>
<evidence type="ECO:0000313" key="1">
    <source>
        <dbReference type="EMBL" id="KAG4305606.1"/>
    </source>
</evidence>
<protein>
    <submittedName>
        <fullName evidence="1">Uncharacterized protein</fullName>
    </submittedName>
</protein>
<accession>A0ACB7CDH1</accession>
<sequence>MHSFPLFYCCYLLKSESTRNTYVGSTNNPLKRLRQHNGEIASGAHKTERGRPWNIVCFVYGFPSVVSALQFEWAWQNPNITHKVQENERTQFNAHKNDNTTKNTQSRKHGVRTSLTMRVRVLYNMLTMNAWKNWPLKVKIFDQRVWKLWETLHCSVDIKIPQWIIVELDILLDSRKNTKQNTNLNANISVNTAEKGSVSNCGKVEDKRYSALKKIDLNQDEMSKTAFEILEKIKKNDANLCIFCKNSCDLPELNSENAALKYSQLIICPTKNCLHVFHLLCLARWKLDSETENSVLINSYKCLFCKKDIIWGDCIRLQYCILRKINTNIDDTETLND</sequence>
<reference evidence="1 2" key="1">
    <citation type="journal article" date="2021" name="Commun. Biol.">
        <title>Genomic insights into the host specific adaptation of the Pneumocystis genus.</title>
        <authorList>
            <person name="Cisse O.H."/>
            <person name="Ma L."/>
            <person name="Dekker J.P."/>
            <person name="Khil P.P."/>
            <person name="Youn J.-H."/>
            <person name="Brenchley J.M."/>
            <person name="Blair R."/>
            <person name="Pahar B."/>
            <person name="Chabe M."/>
            <person name="Van Rompay K.K.A."/>
            <person name="Keesler R."/>
            <person name="Sukura A."/>
            <person name="Hirsch V."/>
            <person name="Kutty G."/>
            <person name="Liu Y."/>
            <person name="Peng L."/>
            <person name="Chen J."/>
            <person name="Song J."/>
            <person name="Weissenbacher-Lang C."/>
            <person name="Xu J."/>
            <person name="Upham N.S."/>
            <person name="Stajich J.E."/>
            <person name="Cuomo C.A."/>
            <person name="Cushion M.T."/>
            <person name="Kovacs J.A."/>
        </authorList>
    </citation>
    <scope>NUCLEOTIDE SEQUENCE [LARGE SCALE GENOMIC DNA]</scope>
    <source>
        <strain evidence="1 2">RABM</strain>
    </source>
</reference>
<keyword evidence="2" id="KW-1185">Reference proteome</keyword>
<comment type="caution">
    <text evidence="1">The sequence shown here is derived from an EMBL/GenBank/DDBJ whole genome shotgun (WGS) entry which is preliminary data.</text>
</comment>